<dbReference type="Gene3D" id="3.40.190.10">
    <property type="entry name" value="Periplasmic binding protein-like II"/>
    <property type="match status" value="2"/>
</dbReference>
<evidence type="ECO:0000256" key="2">
    <source>
        <dbReference type="SAM" id="MobiDB-lite"/>
    </source>
</evidence>
<dbReference type="Proteomes" id="UP000318437">
    <property type="component" value="Unassembled WGS sequence"/>
</dbReference>
<gene>
    <name evidence="4" type="ORF">Pla144_03100</name>
</gene>
<dbReference type="SUPFAM" id="SSF53850">
    <property type="entry name" value="Periplasmic binding protein-like II"/>
    <property type="match status" value="1"/>
</dbReference>
<dbReference type="Pfam" id="PF13343">
    <property type="entry name" value="SBP_bac_6"/>
    <property type="match status" value="1"/>
</dbReference>
<dbReference type="CDD" id="cd13518">
    <property type="entry name" value="PBP2_Fe3_thiamine_like"/>
    <property type="match status" value="1"/>
</dbReference>
<name>A0A5C6CY41_9BACT</name>
<evidence type="ECO:0000256" key="1">
    <source>
        <dbReference type="ARBA" id="ARBA00022729"/>
    </source>
</evidence>
<protein>
    <submittedName>
        <fullName evidence="4">Putative binding protein component of ABC iron transporter</fullName>
    </submittedName>
</protein>
<organism evidence="4 5">
    <name type="scientific">Bythopirellula polymerisocia</name>
    <dbReference type="NCBI Taxonomy" id="2528003"/>
    <lineage>
        <taxon>Bacteria</taxon>
        <taxon>Pseudomonadati</taxon>
        <taxon>Planctomycetota</taxon>
        <taxon>Planctomycetia</taxon>
        <taxon>Pirellulales</taxon>
        <taxon>Lacipirellulaceae</taxon>
        <taxon>Bythopirellula</taxon>
    </lineage>
</organism>
<dbReference type="EMBL" id="SJPS01000001">
    <property type="protein sequence ID" value="TWU29532.1"/>
    <property type="molecule type" value="Genomic_DNA"/>
</dbReference>
<dbReference type="InterPro" id="IPR026045">
    <property type="entry name" value="Ferric-bd"/>
</dbReference>
<keyword evidence="3" id="KW-0812">Transmembrane</keyword>
<reference evidence="4 5" key="1">
    <citation type="submission" date="2019-02" db="EMBL/GenBank/DDBJ databases">
        <title>Deep-cultivation of Planctomycetes and their phenomic and genomic characterization uncovers novel biology.</title>
        <authorList>
            <person name="Wiegand S."/>
            <person name="Jogler M."/>
            <person name="Boedeker C."/>
            <person name="Pinto D."/>
            <person name="Vollmers J."/>
            <person name="Rivas-Marin E."/>
            <person name="Kohn T."/>
            <person name="Peeters S.H."/>
            <person name="Heuer A."/>
            <person name="Rast P."/>
            <person name="Oberbeckmann S."/>
            <person name="Bunk B."/>
            <person name="Jeske O."/>
            <person name="Meyerdierks A."/>
            <person name="Storesund J.E."/>
            <person name="Kallscheuer N."/>
            <person name="Luecker S."/>
            <person name="Lage O.M."/>
            <person name="Pohl T."/>
            <person name="Merkel B.J."/>
            <person name="Hornburger P."/>
            <person name="Mueller R.-W."/>
            <person name="Bruemmer F."/>
            <person name="Labrenz M."/>
            <person name="Spormann A.M."/>
            <person name="Op Den Camp H."/>
            <person name="Overmann J."/>
            <person name="Amann R."/>
            <person name="Jetten M.S.M."/>
            <person name="Mascher T."/>
            <person name="Medema M.H."/>
            <person name="Devos D.P."/>
            <person name="Kaster A.-K."/>
            <person name="Ovreas L."/>
            <person name="Rohde M."/>
            <person name="Galperin M.Y."/>
            <person name="Jogler C."/>
        </authorList>
    </citation>
    <scope>NUCLEOTIDE SEQUENCE [LARGE SCALE GENOMIC DNA]</scope>
    <source>
        <strain evidence="4 5">Pla144</strain>
    </source>
</reference>
<keyword evidence="3" id="KW-0472">Membrane</keyword>
<evidence type="ECO:0000256" key="3">
    <source>
        <dbReference type="SAM" id="Phobius"/>
    </source>
</evidence>
<dbReference type="PANTHER" id="PTHR30006:SF24">
    <property type="entry name" value="SLL0237 PROTEIN"/>
    <property type="match status" value="1"/>
</dbReference>
<evidence type="ECO:0000313" key="4">
    <source>
        <dbReference type="EMBL" id="TWU29532.1"/>
    </source>
</evidence>
<dbReference type="RefSeq" id="WP_146447542.1">
    <property type="nucleotide sequence ID" value="NZ_SJPS01000001.1"/>
</dbReference>
<feature type="compositionally biased region" description="Basic and acidic residues" evidence="2">
    <location>
        <begin position="309"/>
        <end position="318"/>
    </location>
</feature>
<feature type="region of interest" description="Disordered" evidence="2">
    <location>
        <begin position="299"/>
        <end position="319"/>
    </location>
</feature>
<comment type="caution">
    <text evidence="4">The sequence shown here is derived from an EMBL/GenBank/DDBJ whole genome shotgun (WGS) entry which is preliminary data.</text>
</comment>
<proteinExistence type="predicted"/>
<keyword evidence="3" id="KW-1133">Transmembrane helix</keyword>
<dbReference type="AlphaFoldDB" id="A0A5C6CY41"/>
<keyword evidence="5" id="KW-1185">Reference proteome</keyword>
<accession>A0A5C6CY41</accession>
<dbReference type="PIRSF" id="PIRSF002825">
    <property type="entry name" value="CfbpA"/>
    <property type="match status" value="1"/>
</dbReference>
<evidence type="ECO:0000313" key="5">
    <source>
        <dbReference type="Proteomes" id="UP000318437"/>
    </source>
</evidence>
<feature type="transmembrane region" description="Helical" evidence="3">
    <location>
        <begin position="12"/>
        <end position="30"/>
    </location>
</feature>
<dbReference type="OrthoDB" id="9791045at2"/>
<sequence length="351" mass="38176">MHSESNSGRLPVVFIGVLALAAAVGLVVSLRNSPSGPVVVVYSALDEQFSRPILERFTDQTGIRVLAKYDTESTKSVGLTQALLAERARPRCDVFWNNEIVNTLRLSRGSLLQDCDSAVFEQFPAEYRSKSDLWCGFAARARVLLVNTDLVNKDAMPTSIEDLCDPQWKNRVGIAKPLAGTTASHAACLFAVWGEERAKEFFRCLKANAQVLGGNKQVARAVATGALAFGLTDTDDALIELEAGYPVEIVYPDQGEGKLGTLFIPNTIAMIEGAPHKDSAKRLIEYLLSSEVEQTLAAGPSAQIPLRPGESKSDRVESPETVQAMQVDFEEAAENWDVAAQFLRREFAAAD</sequence>
<keyword evidence="1" id="KW-0732">Signal</keyword>
<dbReference type="PANTHER" id="PTHR30006">
    <property type="entry name" value="THIAMINE-BINDING PERIPLASMIC PROTEIN-RELATED"/>
    <property type="match status" value="1"/>
</dbReference>